<accession>A0A7S7SJF9</accession>
<keyword evidence="1" id="KW-0813">Transport</keyword>
<evidence type="ECO:0000313" key="6">
    <source>
        <dbReference type="Proteomes" id="UP000593892"/>
    </source>
</evidence>
<reference evidence="5 6" key="1">
    <citation type="submission" date="2020-10" db="EMBL/GenBank/DDBJ databases">
        <title>Complete genome sequence of Paludibaculum fermentans P105T, a facultatively anaerobic acidobacterium capable of dissimilatory Fe(III) reduction.</title>
        <authorList>
            <person name="Dedysh S.N."/>
            <person name="Beletsky A.V."/>
            <person name="Kulichevskaya I.S."/>
            <person name="Mardanov A.V."/>
            <person name="Ravin N.V."/>
        </authorList>
    </citation>
    <scope>NUCLEOTIDE SEQUENCE [LARGE SCALE GENOMIC DNA]</scope>
    <source>
        <strain evidence="5 6">P105</strain>
    </source>
</reference>
<dbReference type="SUPFAM" id="SSF52540">
    <property type="entry name" value="P-loop containing nucleoside triphosphate hydrolases"/>
    <property type="match status" value="1"/>
</dbReference>
<dbReference type="PANTHER" id="PTHR42939:SF1">
    <property type="entry name" value="ABC TRANSPORTER ATP-BINDING PROTEIN ALBC-RELATED"/>
    <property type="match status" value="1"/>
</dbReference>
<evidence type="ECO:0000259" key="4">
    <source>
        <dbReference type="PROSITE" id="PS50893"/>
    </source>
</evidence>
<dbReference type="KEGG" id="pfer:IRI77_28235"/>
<dbReference type="GO" id="GO:0005524">
    <property type="term" value="F:ATP binding"/>
    <property type="evidence" value="ECO:0007669"/>
    <property type="project" value="UniProtKB-KW"/>
</dbReference>
<feature type="domain" description="ABC transporter" evidence="4">
    <location>
        <begin position="2"/>
        <end position="232"/>
    </location>
</feature>
<dbReference type="Proteomes" id="UP000593892">
    <property type="component" value="Chromosome"/>
</dbReference>
<dbReference type="PANTHER" id="PTHR42939">
    <property type="entry name" value="ABC TRANSPORTER ATP-BINDING PROTEIN ALBC-RELATED"/>
    <property type="match status" value="1"/>
</dbReference>
<dbReference type="RefSeq" id="WP_194448317.1">
    <property type="nucleotide sequence ID" value="NZ_CP063849.1"/>
</dbReference>
<keyword evidence="2" id="KW-0547">Nucleotide-binding</keyword>
<dbReference type="CDD" id="cd03230">
    <property type="entry name" value="ABC_DR_subfamily_A"/>
    <property type="match status" value="1"/>
</dbReference>
<evidence type="ECO:0000256" key="2">
    <source>
        <dbReference type="ARBA" id="ARBA00022741"/>
    </source>
</evidence>
<organism evidence="5 6">
    <name type="scientific">Paludibaculum fermentans</name>
    <dbReference type="NCBI Taxonomy" id="1473598"/>
    <lineage>
        <taxon>Bacteria</taxon>
        <taxon>Pseudomonadati</taxon>
        <taxon>Acidobacteriota</taxon>
        <taxon>Terriglobia</taxon>
        <taxon>Bryobacterales</taxon>
        <taxon>Bryobacteraceae</taxon>
        <taxon>Paludibaculum</taxon>
    </lineage>
</organism>
<dbReference type="InterPro" id="IPR027417">
    <property type="entry name" value="P-loop_NTPase"/>
</dbReference>
<dbReference type="PROSITE" id="PS00211">
    <property type="entry name" value="ABC_TRANSPORTER_1"/>
    <property type="match status" value="1"/>
</dbReference>
<evidence type="ECO:0000256" key="1">
    <source>
        <dbReference type="ARBA" id="ARBA00022448"/>
    </source>
</evidence>
<dbReference type="GO" id="GO:0016887">
    <property type="term" value="F:ATP hydrolysis activity"/>
    <property type="evidence" value="ECO:0007669"/>
    <property type="project" value="InterPro"/>
</dbReference>
<dbReference type="SMART" id="SM00382">
    <property type="entry name" value="AAA"/>
    <property type="match status" value="1"/>
</dbReference>
<proteinExistence type="predicted"/>
<dbReference type="PROSITE" id="PS50893">
    <property type="entry name" value="ABC_TRANSPORTER_2"/>
    <property type="match status" value="1"/>
</dbReference>
<protein>
    <submittedName>
        <fullName evidence="5">ABC transporter ATP-binding protein</fullName>
    </submittedName>
</protein>
<name>A0A7S7SJF9_PALFE</name>
<sequence length="257" mass="28914">MLELAGLTKYYRNNAVVDDVSFQVLPGEVTGYLGPNGSGKSTTVKMITGLLAPSAGKVLLDGRDISTDWTGFKRRLGYVPEEAILYSYLTGLEYLRLIGRLRGLREREVEQRANDLLELFSLHAFRHGAISTYSKGMRQRILISAALMHNPDLLILDEPLSGMDVTSAQLFKHLLDELARQGKMILYISHVLEVVERVCERVVIIYKGRIMANDSVERLRDLMHLSSLEQIFSELVEQRDLQAVARDIATVIQPGRV</sequence>
<dbReference type="InterPro" id="IPR051782">
    <property type="entry name" value="ABC_Transporter_VariousFunc"/>
</dbReference>
<dbReference type="Pfam" id="PF00005">
    <property type="entry name" value="ABC_tran"/>
    <property type="match status" value="1"/>
</dbReference>
<dbReference type="EMBL" id="CP063849">
    <property type="protein sequence ID" value="QOY86648.1"/>
    <property type="molecule type" value="Genomic_DNA"/>
</dbReference>
<dbReference type="AlphaFoldDB" id="A0A7S7SJF9"/>
<keyword evidence="6" id="KW-1185">Reference proteome</keyword>
<dbReference type="InterPro" id="IPR003439">
    <property type="entry name" value="ABC_transporter-like_ATP-bd"/>
</dbReference>
<evidence type="ECO:0000256" key="3">
    <source>
        <dbReference type="ARBA" id="ARBA00022840"/>
    </source>
</evidence>
<dbReference type="Gene3D" id="3.40.50.300">
    <property type="entry name" value="P-loop containing nucleotide triphosphate hydrolases"/>
    <property type="match status" value="1"/>
</dbReference>
<evidence type="ECO:0000313" key="5">
    <source>
        <dbReference type="EMBL" id="QOY86648.1"/>
    </source>
</evidence>
<dbReference type="InterPro" id="IPR017871">
    <property type="entry name" value="ABC_transporter-like_CS"/>
</dbReference>
<dbReference type="InterPro" id="IPR003593">
    <property type="entry name" value="AAA+_ATPase"/>
</dbReference>
<keyword evidence="3 5" id="KW-0067">ATP-binding</keyword>
<gene>
    <name evidence="5" type="ORF">IRI77_28235</name>
</gene>